<sequence>MKKRILVADDHAIIRDGLRQILADTDDLEIAGEAVNGNETVARVRERDWDLLILDVSMPGRGALELIKQIKSEKPRLPILVFSMHPEEQYAVRALRAGASGYLNKEADGTLLVAAIRKVANGGIYLSPFVSEQMARELMPGGGGEPLPHKRLSDREFQILCMLAAGKAIGEIADELCVSVKTVSTHKTRILHKMGMHNAAELIRYAIEHELV</sequence>
<protein>
    <submittedName>
        <fullName evidence="8">Response regulator</fullName>
    </submittedName>
</protein>
<evidence type="ECO:0000256" key="5">
    <source>
        <dbReference type="PROSITE-ProRule" id="PRU00169"/>
    </source>
</evidence>
<comment type="caution">
    <text evidence="8">The sequence shown here is derived from an EMBL/GenBank/DDBJ whole genome shotgun (WGS) entry which is preliminary data.</text>
</comment>
<name>A0A972FA60_9RHOO</name>
<dbReference type="Proteomes" id="UP000599523">
    <property type="component" value="Unassembled WGS sequence"/>
</dbReference>
<dbReference type="EMBL" id="WTVM01000203">
    <property type="protein sequence ID" value="NMG05082.1"/>
    <property type="molecule type" value="Genomic_DNA"/>
</dbReference>
<dbReference type="SUPFAM" id="SSF46894">
    <property type="entry name" value="C-terminal effector domain of the bipartite response regulators"/>
    <property type="match status" value="1"/>
</dbReference>
<dbReference type="InterPro" id="IPR039420">
    <property type="entry name" value="WalR-like"/>
</dbReference>
<proteinExistence type="predicted"/>
<dbReference type="InterPro" id="IPR058245">
    <property type="entry name" value="NreC/VraR/RcsB-like_REC"/>
</dbReference>
<dbReference type="Pfam" id="PF00196">
    <property type="entry name" value="GerE"/>
    <property type="match status" value="1"/>
</dbReference>
<dbReference type="PANTHER" id="PTHR43214">
    <property type="entry name" value="TWO-COMPONENT RESPONSE REGULATOR"/>
    <property type="match status" value="1"/>
</dbReference>
<dbReference type="PRINTS" id="PR00038">
    <property type="entry name" value="HTHLUXR"/>
</dbReference>
<dbReference type="RefSeq" id="WP_168989697.1">
    <property type="nucleotide sequence ID" value="NZ_CAWPHM010000115.1"/>
</dbReference>
<keyword evidence="9" id="KW-1185">Reference proteome</keyword>
<evidence type="ECO:0000256" key="2">
    <source>
        <dbReference type="ARBA" id="ARBA00023015"/>
    </source>
</evidence>
<evidence type="ECO:0000256" key="3">
    <source>
        <dbReference type="ARBA" id="ARBA00023125"/>
    </source>
</evidence>
<feature type="modified residue" description="4-aspartylphosphate" evidence="5">
    <location>
        <position position="55"/>
    </location>
</feature>
<dbReference type="PROSITE" id="PS50043">
    <property type="entry name" value="HTH_LUXR_2"/>
    <property type="match status" value="1"/>
</dbReference>
<keyword evidence="3" id="KW-0238">DNA-binding</keyword>
<evidence type="ECO:0000313" key="9">
    <source>
        <dbReference type="Proteomes" id="UP000599523"/>
    </source>
</evidence>
<reference evidence="8" key="1">
    <citation type="submission" date="2019-12" db="EMBL/GenBank/DDBJ databases">
        <title>Comparative genomics gives insights into the taxonomy of the Azoarcus-Aromatoleum group and reveals separate origins of nif in the plant-associated Azoarcus and non-plant-associated Aromatoleum sub-groups.</title>
        <authorList>
            <person name="Lafos M."/>
            <person name="Maluk M."/>
            <person name="Batista M."/>
            <person name="Junghare M."/>
            <person name="Carmona M."/>
            <person name="Faoro H."/>
            <person name="Cruz L.M."/>
            <person name="Battistoni F."/>
            <person name="De Souza E."/>
            <person name="Pedrosa F."/>
            <person name="Chen W.-M."/>
            <person name="Poole P.S."/>
            <person name="Dixon R.A."/>
            <person name="James E.K."/>
        </authorList>
    </citation>
    <scope>NUCLEOTIDE SEQUENCE</scope>
    <source>
        <strain evidence="8">NSC3</strain>
    </source>
</reference>
<dbReference type="GO" id="GO:0006355">
    <property type="term" value="P:regulation of DNA-templated transcription"/>
    <property type="evidence" value="ECO:0007669"/>
    <property type="project" value="InterPro"/>
</dbReference>
<dbReference type="PROSITE" id="PS50110">
    <property type="entry name" value="RESPONSE_REGULATORY"/>
    <property type="match status" value="1"/>
</dbReference>
<evidence type="ECO:0000259" key="7">
    <source>
        <dbReference type="PROSITE" id="PS50110"/>
    </source>
</evidence>
<accession>A0A972FA60</accession>
<feature type="domain" description="HTH luxR-type" evidence="6">
    <location>
        <begin position="145"/>
        <end position="210"/>
    </location>
</feature>
<dbReference type="CDD" id="cd17535">
    <property type="entry name" value="REC_NarL-like"/>
    <property type="match status" value="1"/>
</dbReference>
<dbReference type="InterPro" id="IPR011006">
    <property type="entry name" value="CheY-like_superfamily"/>
</dbReference>
<dbReference type="AlphaFoldDB" id="A0A972FA60"/>
<organism evidence="8 9">
    <name type="scientific">Azoarcus taiwanensis</name>
    <dbReference type="NCBI Taxonomy" id="666964"/>
    <lineage>
        <taxon>Bacteria</taxon>
        <taxon>Pseudomonadati</taxon>
        <taxon>Pseudomonadota</taxon>
        <taxon>Betaproteobacteria</taxon>
        <taxon>Rhodocyclales</taxon>
        <taxon>Zoogloeaceae</taxon>
        <taxon>Azoarcus</taxon>
    </lineage>
</organism>
<feature type="domain" description="Response regulatory" evidence="7">
    <location>
        <begin position="4"/>
        <end position="120"/>
    </location>
</feature>
<keyword evidence="1 5" id="KW-0597">Phosphoprotein</keyword>
<dbReference type="SUPFAM" id="SSF52172">
    <property type="entry name" value="CheY-like"/>
    <property type="match status" value="1"/>
</dbReference>
<dbReference type="InterPro" id="IPR001789">
    <property type="entry name" value="Sig_transdc_resp-reg_receiver"/>
</dbReference>
<dbReference type="GO" id="GO:0000160">
    <property type="term" value="P:phosphorelay signal transduction system"/>
    <property type="evidence" value="ECO:0007669"/>
    <property type="project" value="InterPro"/>
</dbReference>
<keyword evidence="4" id="KW-0804">Transcription</keyword>
<gene>
    <name evidence="8" type="ORF">GPA21_19260</name>
</gene>
<dbReference type="InterPro" id="IPR000792">
    <property type="entry name" value="Tscrpt_reg_LuxR_C"/>
</dbReference>
<evidence type="ECO:0000256" key="4">
    <source>
        <dbReference type="ARBA" id="ARBA00023163"/>
    </source>
</evidence>
<dbReference type="InterPro" id="IPR016032">
    <property type="entry name" value="Sig_transdc_resp-reg_C-effctor"/>
</dbReference>
<dbReference type="SMART" id="SM00421">
    <property type="entry name" value="HTH_LUXR"/>
    <property type="match status" value="1"/>
</dbReference>
<dbReference type="Pfam" id="PF00072">
    <property type="entry name" value="Response_reg"/>
    <property type="match status" value="1"/>
</dbReference>
<keyword evidence="2" id="KW-0805">Transcription regulation</keyword>
<dbReference type="Gene3D" id="3.40.50.2300">
    <property type="match status" value="1"/>
</dbReference>
<dbReference type="GO" id="GO:0003677">
    <property type="term" value="F:DNA binding"/>
    <property type="evidence" value="ECO:0007669"/>
    <property type="project" value="UniProtKB-KW"/>
</dbReference>
<dbReference type="SMART" id="SM00448">
    <property type="entry name" value="REC"/>
    <property type="match status" value="1"/>
</dbReference>
<evidence type="ECO:0000259" key="6">
    <source>
        <dbReference type="PROSITE" id="PS50043"/>
    </source>
</evidence>
<dbReference type="PANTHER" id="PTHR43214:SF41">
    <property type="entry name" value="NITRATE_NITRITE RESPONSE REGULATOR PROTEIN NARP"/>
    <property type="match status" value="1"/>
</dbReference>
<evidence type="ECO:0000256" key="1">
    <source>
        <dbReference type="ARBA" id="ARBA00022553"/>
    </source>
</evidence>
<dbReference type="CDD" id="cd06170">
    <property type="entry name" value="LuxR_C_like"/>
    <property type="match status" value="1"/>
</dbReference>
<evidence type="ECO:0000313" key="8">
    <source>
        <dbReference type="EMBL" id="NMG05082.1"/>
    </source>
</evidence>